<dbReference type="GO" id="GO:0016779">
    <property type="term" value="F:nucleotidyltransferase activity"/>
    <property type="evidence" value="ECO:0007669"/>
    <property type="project" value="UniProtKB-KW"/>
</dbReference>
<dbReference type="Gene3D" id="3.30.428.10">
    <property type="entry name" value="HIT-like"/>
    <property type="match status" value="2"/>
</dbReference>
<keyword evidence="3" id="KW-1185">Reference proteome</keyword>
<dbReference type="AlphaFoldDB" id="A0A347ZTM4"/>
<dbReference type="PANTHER" id="PTHR42763:SF1">
    <property type="entry name" value="UDP-GLUCOSE--HEXOSE-1-PHOSPHATE URIDYLYLTRANSFERASE"/>
    <property type="match status" value="1"/>
</dbReference>
<proteinExistence type="predicted"/>
<dbReference type="InterPro" id="IPR036265">
    <property type="entry name" value="HIT-like_sf"/>
</dbReference>
<name>A0A347ZTM4_9CHLR</name>
<reference evidence="2 3" key="1">
    <citation type="submission" date="2018-08" db="EMBL/GenBank/DDBJ databases">
        <title>Genomic Encyclopedia of Type Strains, Phase IV (KMG-IV): sequencing the most valuable type-strain genomes for metagenomic binning, comparative biology and taxonomic classification.</title>
        <authorList>
            <person name="Goeker M."/>
        </authorList>
    </citation>
    <scope>NUCLEOTIDE SEQUENCE [LARGE SCALE GENOMIC DNA]</scope>
    <source>
        <strain evidence="2 3">DSM 23923</strain>
    </source>
</reference>
<protein>
    <submittedName>
        <fullName evidence="2">Galactose-1-phosphate uridylyltransferase</fullName>
    </submittedName>
</protein>
<keyword evidence="2" id="KW-0548">Nucleotidyltransferase</keyword>
<evidence type="ECO:0000313" key="2">
    <source>
        <dbReference type="EMBL" id="REG10767.1"/>
    </source>
</evidence>
<organism evidence="2 3">
    <name type="scientific">Pelolinea submarina</name>
    <dbReference type="NCBI Taxonomy" id="913107"/>
    <lineage>
        <taxon>Bacteria</taxon>
        <taxon>Bacillati</taxon>
        <taxon>Chloroflexota</taxon>
        <taxon>Anaerolineae</taxon>
        <taxon>Anaerolineales</taxon>
        <taxon>Anaerolineaceae</taxon>
        <taxon>Pelolinea</taxon>
    </lineage>
</organism>
<dbReference type="EMBL" id="QUMS01000001">
    <property type="protein sequence ID" value="REG10767.1"/>
    <property type="molecule type" value="Genomic_DNA"/>
</dbReference>
<comment type="caution">
    <text evidence="2">The sequence shown here is derived from an EMBL/GenBank/DDBJ whole genome shotgun (WGS) entry which is preliminary data.</text>
</comment>
<keyword evidence="2" id="KW-0808">Transferase</keyword>
<dbReference type="SUPFAM" id="SSF54197">
    <property type="entry name" value="HIT-like"/>
    <property type="match status" value="1"/>
</dbReference>
<accession>A0A347ZTM4</accession>
<dbReference type="InterPro" id="IPR053177">
    <property type="entry name" value="ADP-glucose_phosphorylase"/>
</dbReference>
<dbReference type="Proteomes" id="UP000256388">
    <property type="component" value="Unassembled WGS sequence"/>
</dbReference>
<dbReference type="OrthoDB" id="6395873at2"/>
<evidence type="ECO:0000313" key="3">
    <source>
        <dbReference type="Proteomes" id="UP000256388"/>
    </source>
</evidence>
<sequence>MPTKLTRELLEKLVQAEQIESLSPEQIREFFTGEPEIRNYAPDGICQTDPRNGDRIVYNSARAQRPHDNASENSNPKNGAKEQTCLICEGLTTKILDVADLSEGFTFINKNLFPIFYPEATNHLKGDFNPALSGEAAAGCHFLQWTSSFHENDWQNMPLEDRVIVLQRLAALENKLLEQSGQYVSIIKNYGRLVGGSLSHGHQQIGVSNILPNRIRQDQQFAEANGEGFSSYMRRENPKELLIKDYGTAVLITPYFMRRPYDMQLLLKDDAKSHLFELSHEEQRAVADGWRDAIRIMLTIMPKIGKETAYNVTTHNGDGSGLYFEFLPYTQEMGGFEHLSLFLCQGNPIVSAQTAREILSSYGKDEG</sequence>
<dbReference type="RefSeq" id="WP_116223926.1">
    <property type="nucleotide sequence ID" value="NZ_AP018437.1"/>
</dbReference>
<gene>
    <name evidence="2" type="ORF">DFR64_0628</name>
</gene>
<evidence type="ECO:0000256" key="1">
    <source>
        <dbReference type="SAM" id="MobiDB-lite"/>
    </source>
</evidence>
<feature type="region of interest" description="Disordered" evidence="1">
    <location>
        <begin position="61"/>
        <end position="80"/>
    </location>
</feature>
<dbReference type="PANTHER" id="PTHR42763">
    <property type="entry name" value="ADP-GLUCOSE PHOSPHORYLASE"/>
    <property type="match status" value="1"/>
</dbReference>